<reference evidence="7" key="1">
    <citation type="journal article" date="2010" name="Science">
        <title>Plasticity of animal genome architecture unmasked by rapid evolution of a pelagic tunicate.</title>
        <authorList>
            <person name="Denoeud F."/>
            <person name="Henriet S."/>
            <person name="Mungpakdee S."/>
            <person name="Aury J.M."/>
            <person name="Da Silva C."/>
            <person name="Brinkmann H."/>
            <person name="Mikhaleva J."/>
            <person name="Olsen L.C."/>
            <person name="Jubin C."/>
            <person name="Canestro C."/>
            <person name="Bouquet J.M."/>
            <person name="Danks G."/>
            <person name="Poulain J."/>
            <person name="Campsteijn C."/>
            <person name="Adamski M."/>
            <person name="Cross I."/>
            <person name="Yadetie F."/>
            <person name="Muffato M."/>
            <person name="Louis A."/>
            <person name="Butcher S."/>
            <person name="Tsagkogeorga G."/>
            <person name="Konrad A."/>
            <person name="Singh S."/>
            <person name="Jensen M.F."/>
            <person name="Cong E.H."/>
            <person name="Eikeseth-Otteraa H."/>
            <person name="Noel B."/>
            <person name="Anthouard V."/>
            <person name="Porcel B.M."/>
            <person name="Kachouri-Lafond R."/>
            <person name="Nishino A."/>
            <person name="Ugolini M."/>
            <person name="Chourrout P."/>
            <person name="Nishida H."/>
            <person name="Aasland R."/>
            <person name="Huzurbazar S."/>
            <person name="Westhof E."/>
            <person name="Delsuc F."/>
            <person name="Lehrach H."/>
            <person name="Reinhardt R."/>
            <person name="Weissenbach J."/>
            <person name="Roy S.W."/>
            <person name="Artiguenave F."/>
            <person name="Postlethwait J.H."/>
            <person name="Manak J.R."/>
            <person name="Thompson E.M."/>
            <person name="Jaillon O."/>
            <person name="Du Pasquier L."/>
            <person name="Boudinot P."/>
            <person name="Liberles D.A."/>
            <person name="Volff J.N."/>
            <person name="Philippe H."/>
            <person name="Lenhard B."/>
            <person name="Roest Crollius H."/>
            <person name="Wincker P."/>
            <person name="Chourrout D."/>
        </authorList>
    </citation>
    <scope>NUCLEOTIDE SEQUENCE [LARGE SCALE GENOMIC DNA]</scope>
</reference>
<dbReference type="InterPro" id="IPR001841">
    <property type="entry name" value="Znf_RING"/>
</dbReference>
<dbReference type="PANTHER" id="PTHR45931">
    <property type="entry name" value="SI:CH211-59O9.10"/>
    <property type="match status" value="1"/>
</dbReference>
<dbReference type="SUPFAM" id="SSF57850">
    <property type="entry name" value="RING/U-box"/>
    <property type="match status" value="1"/>
</dbReference>
<evidence type="ECO:0000256" key="2">
    <source>
        <dbReference type="ARBA" id="ARBA00022771"/>
    </source>
</evidence>
<dbReference type="GO" id="GO:0005634">
    <property type="term" value="C:nucleus"/>
    <property type="evidence" value="ECO:0007669"/>
    <property type="project" value="TreeGrafter"/>
</dbReference>
<organism evidence="7">
    <name type="scientific">Oikopleura dioica</name>
    <name type="common">Tunicate</name>
    <dbReference type="NCBI Taxonomy" id="34765"/>
    <lineage>
        <taxon>Eukaryota</taxon>
        <taxon>Metazoa</taxon>
        <taxon>Chordata</taxon>
        <taxon>Tunicata</taxon>
        <taxon>Appendicularia</taxon>
        <taxon>Copelata</taxon>
        <taxon>Oikopleuridae</taxon>
        <taxon>Oikopleura</taxon>
    </lineage>
</organism>
<evidence type="ECO:0000259" key="6">
    <source>
        <dbReference type="PROSITE" id="PS50089"/>
    </source>
</evidence>
<dbReference type="GO" id="GO:0006511">
    <property type="term" value="P:ubiquitin-dependent protein catabolic process"/>
    <property type="evidence" value="ECO:0007669"/>
    <property type="project" value="TreeGrafter"/>
</dbReference>
<dbReference type="PROSITE" id="PS50089">
    <property type="entry name" value="ZF_RING_2"/>
    <property type="match status" value="1"/>
</dbReference>
<evidence type="ECO:0000256" key="3">
    <source>
        <dbReference type="ARBA" id="ARBA00022833"/>
    </source>
</evidence>
<proteinExistence type="predicted"/>
<dbReference type="Proteomes" id="UP000001307">
    <property type="component" value="Unassembled WGS sequence"/>
</dbReference>
<feature type="compositionally biased region" description="Acidic residues" evidence="5">
    <location>
        <begin position="204"/>
        <end position="214"/>
    </location>
</feature>
<evidence type="ECO:0000313" key="8">
    <source>
        <dbReference type="Proteomes" id="UP000001307"/>
    </source>
</evidence>
<dbReference type="InParanoid" id="E4X9B8"/>
<gene>
    <name evidence="7" type="ORF">GSOID_T00004466001</name>
</gene>
<dbReference type="Gene3D" id="3.30.40.10">
    <property type="entry name" value="Zinc/RING finger domain, C3HC4 (zinc finger)"/>
    <property type="match status" value="1"/>
</dbReference>
<dbReference type="InterPro" id="IPR051834">
    <property type="entry name" value="RING_finger_E3_ligase"/>
</dbReference>
<dbReference type="OrthoDB" id="9984778at2759"/>
<dbReference type="CDD" id="cd16454">
    <property type="entry name" value="RING-H2_PA-TM-RING"/>
    <property type="match status" value="1"/>
</dbReference>
<evidence type="ECO:0000313" key="7">
    <source>
        <dbReference type="EMBL" id="CBY19047.1"/>
    </source>
</evidence>
<keyword evidence="1" id="KW-0479">Metal-binding</keyword>
<keyword evidence="2 4" id="KW-0863">Zinc-finger</keyword>
<keyword evidence="3" id="KW-0862">Zinc</keyword>
<dbReference type="EMBL" id="FN653030">
    <property type="protein sequence ID" value="CBY19047.1"/>
    <property type="molecule type" value="Genomic_DNA"/>
</dbReference>
<feature type="compositionally biased region" description="Polar residues" evidence="5">
    <location>
        <begin position="184"/>
        <end position="198"/>
    </location>
</feature>
<sequence>MTQSEINIIQVVASCSKLAVRSGAYRKVNQQIGESEPRVGEEKSSLVNRGITYLNISYRPCQAAIRLVSQFESDEALARRLQEGIDSPGADLPLLTEIHEGIIDLTNSDDEDEENDTRESTSSTEAGSEPNVESDEAMAWRLMQEEANGFSMSQRRRSERLSQNSNTPGTSGQARSRTIFRWSADQNPRSQYNLQSPPRHQDDLPIDSSDEDMEDNETVFPNENIPLRRTITGANRGSNLMFSFGTSNAGDRTGTTSVSIIRGGPQFMNQGGSASYERFLNLEDHKVGLTKQQINRLPSQSLDQTLAGDTCPVCLEELATNNEVRRLPCLHVLHKECIDPWLKNNKECPICKFDIKSAM</sequence>
<dbReference type="SMART" id="SM00184">
    <property type="entry name" value="RING"/>
    <property type="match status" value="1"/>
</dbReference>
<feature type="domain" description="RING-type" evidence="6">
    <location>
        <begin position="311"/>
        <end position="352"/>
    </location>
</feature>
<dbReference type="PANTHER" id="PTHR45931:SF3">
    <property type="entry name" value="RING ZINC FINGER-CONTAINING PROTEIN"/>
    <property type="match status" value="1"/>
</dbReference>
<dbReference type="GO" id="GO:0008270">
    <property type="term" value="F:zinc ion binding"/>
    <property type="evidence" value="ECO:0007669"/>
    <property type="project" value="UniProtKB-KW"/>
</dbReference>
<feature type="compositionally biased region" description="Polar residues" evidence="5">
    <location>
        <begin position="161"/>
        <end position="176"/>
    </location>
</feature>
<evidence type="ECO:0000256" key="4">
    <source>
        <dbReference type="PROSITE-ProRule" id="PRU00175"/>
    </source>
</evidence>
<dbReference type="GO" id="GO:0061630">
    <property type="term" value="F:ubiquitin protein ligase activity"/>
    <property type="evidence" value="ECO:0007669"/>
    <property type="project" value="TreeGrafter"/>
</dbReference>
<accession>E4X9B8</accession>
<dbReference type="AlphaFoldDB" id="E4X9B8"/>
<protein>
    <recommendedName>
        <fullName evidence="6">RING-type domain-containing protein</fullName>
    </recommendedName>
</protein>
<name>E4X9B8_OIKDI</name>
<evidence type="ECO:0000256" key="5">
    <source>
        <dbReference type="SAM" id="MobiDB-lite"/>
    </source>
</evidence>
<evidence type="ECO:0000256" key="1">
    <source>
        <dbReference type="ARBA" id="ARBA00022723"/>
    </source>
</evidence>
<feature type="compositionally biased region" description="Acidic residues" evidence="5">
    <location>
        <begin position="107"/>
        <end position="116"/>
    </location>
</feature>
<dbReference type="Pfam" id="PF13639">
    <property type="entry name" value="zf-RING_2"/>
    <property type="match status" value="1"/>
</dbReference>
<feature type="region of interest" description="Disordered" evidence="5">
    <location>
        <begin position="149"/>
        <end position="214"/>
    </location>
</feature>
<feature type="region of interest" description="Disordered" evidence="5">
    <location>
        <begin position="104"/>
        <end position="135"/>
    </location>
</feature>
<dbReference type="InterPro" id="IPR013083">
    <property type="entry name" value="Znf_RING/FYVE/PHD"/>
</dbReference>
<keyword evidence="8" id="KW-1185">Reference proteome</keyword>